<keyword evidence="4 7" id="KW-0442">Lipid degradation</keyword>
<dbReference type="GO" id="GO:0009395">
    <property type="term" value="P:phospholipid catabolic process"/>
    <property type="evidence" value="ECO:0000318"/>
    <property type="project" value="GO_Central"/>
</dbReference>
<evidence type="ECO:0000313" key="9">
    <source>
        <dbReference type="EnsemblMetazoa" id="HelroP185539"/>
    </source>
</evidence>
<comment type="function">
    <text evidence="7">Putative phospholipase.</text>
</comment>
<dbReference type="EnsemblMetazoa" id="HelroT185539">
    <property type="protein sequence ID" value="HelroP185539"/>
    <property type="gene ID" value="HelroG185539"/>
</dbReference>
<proteinExistence type="inferred from homology"/>
<dbReference type="KEGG" id="hro:HELRODRAFT_185539"/>
<evidence type="ECO:0000256" key="5">
    <source>
        <dbReference type="ARBA" id="ARBA00023098"/>
    </source>
</evidence>
<evidence type="ECO:0000256" key="7">
    <source>
        <dbReference type="RuleBase" id="RU364138"/>
    </source>
</evidence>
<dbReference type="RefSeq" id="XP_009016913.1">
    <property type="nucleotide sequence ID" value="XM_009018665.1"/>
</dbReference>
<dbReference type="PANTHER" id="PTHR12370:SF3">
    <property type="entry name" value="PHOSPHOLIPASE B-LIKE 2-RELATED"/>
    <property type="match status" value="1"/>
</dbReference>
<dbReference type="PANTHER" id="PTHR12370">
    <property type="entry name" value="PHOSPHOLIPASE B-RELATED"/>
    <property type="match status" value="1"/>
</dbReference>
<name>T1FMY2_HELRO</name>
<organism evidence="9 10">
    <name type="scientific">Helobdella robusta</name>
    <name type="common">Californian leech</name>
    <dbReference type="NCBI Taxonomy" id="6412"/>
    <lineage>
        <taxon>Eukaryota</taxon>
        <taxon>Metazoa</taxon>
        <taxon>Spiralia</taxon>
        <taxon>Lophotrochozoa</taxon>
        <taxon>Annelida</taxon>
        <taxon>Clitellata</taxon>
        <taxon>Hirudinea</taxon>
        <taxon>Rhynchobdellida</taxon>
        <taxon>Glossiphoniidae</taxon>
        <taxon>Helobdella</taxon>
    </lineage>
</organism>
<dbReference type="Gene3D" id="3.60.60.30">
    <property type="match status" value="1"/>
</dbReference>
<evidence type="ECO:0000313" key="10">
    <source>
        <dbReference type="Proteomes" id="UP000015101"/>
    </source>
</evidence>
<keyword evidence="3 7" id="KW-0378">Hydrolase</keyword>
<dbReference type="InParanoid" id="T1FMY2"/>
<evidence type="ECO:0000313" key="8">
    <source>
        <dbReference type="EMBL" id="ESO04980.1"/>
    </source>
</evidence>
<dbReference type="GO" id="GO:0005576">
    <property type="term" value="C:extracellular region"/>
    <property type="evidence" value="ECO:0000318"/>
    <property type="project" value="GO_Central"/>
</dbReference>
<dbReference type="HOGENOM" id="CLU_027106_4_0_1"/>
<dbReference type="AlphaFoldDB" id="T1FMY2"/>
<dbReference type="GO" id="GO:0004620">
    <property type="term" value="F:phospholipase activity"/>
    <property type="evidence" value="ECO:0000318"/>
    <property type="project" value="GO_Central"/>
</dbReference>
<protein>
    <recommendedName>
        <fullName evidence="7">Phospholipase B-like</fullName>
        <ecNumber evidence="7">3.1.1.-</ecNumber>
    </recommendedName>
</protein>
<evidence type="ECO:0000256" key="4">
    <source>
        <dbReference type="ARBA" id="ARBA00022963"/>
    </source>
</evidence>
<dbReference type="EMBL" id="KB096411">
    <property type="protein sequence ID" value="ESO04980.1"/>
    <property type="molecule type" value="Genomic_DNA"/>
</dbReference>
<reference evidence="8 10" key="2">
    <citation type="journal article" date="2013" name="Nature">
        <title>Insights into bilaterian evolution from three spiralian genomes.</title>
        <authorList>
            <person name="Simakov O."/>
            <person name="Marletaz F."/>
            <person name="Cho S.J."/>
            <person name="Edsinger-Gonzales E."/>
            <person name="Havlak P."/>
            <person name="Hellsten U."/>
            <person name="Kuo D.H."/>
            <person name="Larsson T."/>
            <person name="Lv J."/>
            <person name="Arendt D."/>
            <person name="Savage R."/>
            <person name="Osoegawa K."/>
            <person name="de Jong P."/>
            <person name="Grimwood J."/>
            <person name="Chapman J.A."/>
            <person name="Shapiro H."/>
            <person name="Aerts A."/>
            <person name="Otillar R.P."/>
            <person name="Terry A.Y."/>
            <person name="Boore J.L."/>
            <person name="Grigoriev I.V."/>
            <person name="Lindberg D.R."/>
            <person name="Seaver E.C."/>
            <person name="Weisblat D.A."/>
            <person name="Putnam N.H."/>
            <person name="Rokhsar D.S."/>
        </authorList>
    </citation>
    <scope>NUCLEOTIDE SEQUENCE</scope>
</reference>
<evidence type="ECO:0000256" key="3">
    <source>
        <dbReference type="ARBA" id="ARBA00022801"/>
    </source>
</evidence>
<feature type="signal peptide" evidence="7">
    <location>
        <begin position="1"/>
        <end position="26"/>
    </location>
</feature>
<keyword evidence="2 7" id="KW-0732">Signal</keyword>
<dbReference type="EC" id="3.1.1.-" evidence="7"/>
<dbReference type="GeneID" id="20210181"/>
<evidence type="ECO:0000256" key="6">
    <source>
        <dbReference type="ARBA" id="ARBA00023180"/>
    </source>
</evidence>
<sequence>MNVSKLKVLLITTLLIVCAVVVQVHGTVELSISWNERLNAYELKKGLHEDAITHASFKNSINSTGFAYLEIQTNEKVSDIEQAYTAGLAEGLLTSDLIKLHWYNTFQDYCKAPLNEFCAKLQNAMEANFNWMANQIFLEANLNPFWHQVELILVQLHGLIDGYKFEQRPRDTLTKFVFKPDVTGLFMLFLSGDISDLEAVLGGNKFNVYKPFDHLSGPNTCSALIKLLPGNKDLLISQTTWSNYGTMLRILKKYDFGYHTVTGGQLVPAKVISFSSYPGVQFSVDDFYLLSSGLVAQETTIGNSNADRWKLVKPESLLEVIRNMVANRLATTGEEWADLFVRYNSGTYNNQWMVLNYKLFTPGAKEIKDGLLYVVEQIPGLTVGQDVTFVLRNQTYWPSYNSPYFKEIFNASGCQENVKKYGDWFTYEKTPRALIFKRDHSKVVDMNSMMRLMRYNDFTHDPLSACNCTPPYSAENAIAARCDLNPKDGKYPFDALGHRGHGATDVKITSYSMFKNFQFLAVSGPTRDQVAPFQWSKSDLKDTIRHAGHPDLWVFDPVQF</sequence>
<keyword evidence="5 7" id="KW-0443">Lipid metabolism</keyword>
<evidence type="ECO:0000256" key="2">
    <source>
        <dbReference type="ARBA" id="ARBA00022729"/>
    </source>
</evidence>
<dbReference type="STRING" id="6412.T1FMY2"/>
<reference evidence="10" key="1">
    <citation type="submission" date="2012-12" db="EMBL/GenBank/DDBJ databases">
        <authorList>
            <person name="Hellsten U."/>
            <person name="Grimwood J."/>
            <person name="Chapman J.A."/>
            <person name="Shapiro H."/>
            <person name="Aerts A."/>
            <person name="Otillar R.P."/>
            <person name="Terry A.Y."/>
            <person name="Boore J.L."/>
            <person name="Simakov O."/>
            <person name="Marletaz F."/>
            <person name="Cho S.-J."/>
            <person name="Edsinger-Gonzales E."/>
            <person name="Havlak P."/>
            <person name="Kuo D.-H."/>
            <person name="Larsson T."/>
            <person name="Lv J."/>
            <person name="Arendt D."/>
            <person name="Savage R."/>
            <person name="Osoegawa K."/>
            <person name="de Jong P."/>
            <person name="Lindberg D.R."/>
            <person name="Seaver E.C."/>
            <person name="Weisblat D.A."/>
            <person name="Putnam N.H."/>
            <person name="Grigoriev I.V."/>
            <person name="Rokhsar D.S."/>
        </authorList>
    </citation>
    <scope>NUCLEOTIDE SEQUENCE</scope>
</reference>
<comment type="similarity">
    <text evidence="1 7">Belongs to the phospholipase B-like family.</text>
</comment>
<evidence type="ECO:0000256" key="1">
    <source>
        <dbReference type="ARBA" id="ARBA00007835"/>
    </source>
</evidence>
<dbReference type="Proteomes" id="UP000015101">
    <property type="component" value="Unassembled WGS sequence"/>
</dbReference>
<dbReference type="Pfam" id="PF04916">
    <property type="entry name" value="Phospholip_B"/>
    <property type="match status" value="1"/>
</dbReference>
<reference evidence="9" key="3">
    <citation type="submission" date="2015-06" db="UniProtKB">
        <authorList>
            <consortium name="EnsemblMetazoa"/>
        </authorList>
    </citation>
    <scope>IDENTIFICATION</scope>
</reference>
<dbReference type="InterPro" id="IPR007000">
    <property type="entry name" value="PLipase_B-like"/>
</dbReference>
<feature type="chain" id="PRO_5011327409" description="Phospholipase B-like" evidence="7">
    <location>
        <begin position="27"/>
        <end position="560"/>
    </location>
</feature>
<gene>
    <name evidence="9" type="primary">20210181</name>
    <name evidence="8" type="ORF">HELRODRAFT_185539</name>
</gene>
<dbReference type="CTD" id="20210181"/>
<dbReference type="FunCoup" id="T1FMY2">
    <property type="interactions" value="33"/>
</dbReference>
<accession>T1FMY2</accession>
<keyword evidence="6" id="KW-0325">Glycoprotein</keyword>
<dbReference type="eggNOG" id="KOG3774">
    <property type="taxonomic scope" value="Eukaryota"/>
</dbReference>
<keyword evidence="10" id="KW-1185">Reference proteome</keyword>
<dbReference type="OrthoDB" id="443524at2759"/>
<dbReference type="OMA" id="YQEGYWA"/>
<dbReference type="EMBL" id="AMQM01004014">
    <property type="status" value="NOT_ANNOTATED_CDS"/>
    <property type="molecule type" value="Genomic_DNA"/>
</dbReference>